<keyword evidence="2" id="KW-1185">Reference proteome</keyword>
<organism evidence="1 2">
    <name type="scientific">Desulfonema magnum</name>
    <dbReference type="NCBI Taxonomy" id="45655"/>
    <lineage>
        <taxon>Bacteria</taxon>
        <taxon>Pseudomonadati</taxon>
        <taxon>Thermodesulfobacteriota</taxon>
        <taxon>Desulfobacteria</taxon>
        <taxon>Desulfobacterales</taxon>
        <taxon>Desulfococcaceae</taxon>
        <taxon>Desulfonema</taxon>
    </lineage>
</organism>
<dbReference type="AlphaFoldDB" id="A0A975BF50"/>
<sequence length="48" mass="5454">MDYNFTNYPEAEDKMFRTGLQTPSGKSKVLQKTGCPADNGRVFCYSRT</sequence>
<proteinExistence type="predicted"/>
<evidence type="ECO:0000313" key="2">
    <source>
        <dbReference type="Proteomes" id="UP000663722"/>
    </source>
</evidence>
<dbReference type="Proteomes" id="UP000663722">
    <property type="component" value="Chromosome"/>
</dbReference>
<evidence type="ECO:0000313" key="1">
    <source>
        <dbReference type="EMBL" id="QTA84024.1"/>
    </source>
</evidence>
<dbReference type="EMBL" id="CP061800">
    <property type="protein sequence ID" value="QTA84024.1"/>
    <property type="molecule type" value="Genomic_DNA"/>
</dbReference>
<accession>A0A975BF50</accession>
<reference evidence="1" key="1">
    <citation type="journal article" date="2021" name="Microb. Physiol.">
        <title>Proteogenomic Insights into the Physiology of Marine, Sulfate-Reducing, Filamentous Desulfonema limicola and Desulfonema magnum.</title>
        <authorList>
            <person name="Schnaars V."/>
            <person name="Wohlbrand L."/>
            <person name="Scheve S."/>
            <person name="Hinrichs C."/>
            <person name="Reinhardt R."/>
            <person name="Rabus R."/>
        </authorList>
    </citation>
    <scope>NUCLEOTIDE SEQUENCE</scope>
    <source>
        <strain evidence="1">4be13</strain>
    </source>
</reference>
<gene>
    <name evidence="1" type="ORF">dnm_000160</name>
</gene>
<protein>
    <submittedName>
        <fullName evidence="1">Uncharacterized protein</fullName>
    </submittedName>
</protein>
<name>A0A975BF50_9BACT</name>
<dbReference type="KEGG" id="dmm:dnm_000160"/>